<dbReference type="Gene3D" id="3.40.190.10">
    <property type="entry name" value="Periplasmic binding protein-like II"/>
    <property type="match status" value="3"/>
</dbReference>
<dbReference type="RefSeq" id="WP_344665687.1">
    <property type="nucleotide sequence ID" value="NZ_BAAAQN010000011.1"/>
</dbReference>
<evidence type="ECO:0000313" key="2">
    <source>
        <dbReference type="EMBL" id="GAA2025650.1"/>
    </source>
</evidence>
<dbReference type="Proteomes" id="UP001500751">
    <property type="component" value="Unassembled WGS sequence"/>
</dbReference>
<accession>A0ABN2U0L6</accession>
<keyword evidence="1" id="KW-0732">Signal</keyword>
<organism evidence="2 3">
    <name type="scientific">Catenulispora yoronensis</name>
    <dbReference type="NCBI Taxonomy" id="450799"/>
    <lineage>
        <taxon>Bacteria</taxon>
        <taxon>Bacillati</taxon>
        <taxon>Actinomycetota</taxon>
        <taxon>Actinomycetes</taxon>
        <taxon>Catenulisporales</taxon>
        <taxon>Catenulisporaceae</taxon>
        <taxon>Catenulispora</taxon>
    </lineage>
</organism>
<dbReference type="InterPro" id="IPR006059">
    <property type="entry name" value="SBP"/>
</dbReference>
<dbReference type="InterPro" id="IPR050490">
    <property type="entry name" value="Bact_solute-bd_prot1"/>
</dbReference>
<name>A0ABN2U0L6_9ACTN</name>
<sequence length="438" mass="45612">MRISVRTGRRLAVAACATALAASATACGGGSSGGGSGAAGSGGSADEIVLQTNWTTGGQENKPLTKALADFTAQTGIKVKVLENGDDLNQVYETSLLAGKEADVLLVGLLEKQLDWVKNGAVQPVGDYLSQWGLTDKIPASAITDWTDSDGKLRGFPYAGFTWPWWYNKALFDKNGITIPTTVDELVDAAKKLRAAGVGPVAIGGNDWSGQKIFLQIMESYMPAEEAKKVFAQGGTCSNADAMKGIDLFTKLRDAGVFVDGVEGLSADQATALYMSGKAAVAPMGSWSYLSTDASVLPTTMLGGLPTVPGGPYTKPTAYEGSTSAGWWISPNGAKKSDAVKKLIQFMYQPAVLKAMVTDGGVVPPVGTQVDTSAVSNPLLAASVSDLPKNVDWAVMPDLYVPADVGNPMYHATSTAFTKGNDSKAICAAVDQVYQAAK</sequence>
<reference evidence="2 3" key="1">
    <citation type="journal article" date="2019" name="Int. J. Syst. Evol. Microbiol.">
        <title>The Global Catalogue of Microorganisms (GCM) 10K type strain sequencing project: providing services to taxonomists for standard genome sequencing and annotation.</title>
        <authorList>
            <consortium name="The Broad Institute Genomics Platform"/>
            <consortium name="The Broad Institute Genome Sequencing Center for Infectious Disease"/>
            <person name="Wu L."/>
            <person name="Ma J."/>
        </authorList>
    </citation>
    <scope>NUCLEOTIDE SEQUENCE [LARGE SCALE GENOMIC DNA]</scope>
    <source>
        <strain evidence="2 3">JCM 16014</strain>
    </source>
</reference>
<proteinExistence type="predicted"/>
<feature type="chain" id="PRO_5045077505" evidence="1">
    <location>
        <begin position="27"/>
        <end position="438"/>
    </location>
</feature>
<protein>
    <submittedName>
        <fullName evidence="2">ABC transporter substrate-binding protein</fullName>
    </submittedName>
</protein>
<dbReference type="SUPFAM" id="SSF53850">
    <property type="entry name" value="Periplasmic binding protein-like II"/>
    <property type="match status" value="1"/>
</dbReference>
<dbReference type="Pfam" id="PF01547">
    <property type="entry name" value="SBP_bac_1"/>
    <property type="match status" value="1"/>
</dbReference>
<dbReference type="PANTHER" id="PTHR43649">
    <property type="entry name" value="ARABINOSE-BINDING PROTEIN-RELATED"/>
    <property type="match status" value="1"/>
</dbReference>
<comment type="caution">
    <text evidence="2">The sequence shown here is derived from an EMBL/GenBank/DDBJ whole genome shotgun (WGS) entry which is preliminary data.</text>
</comment>
<dbReference type="EMBL" id="BAAAQN010000011">
    <property type="protein sequence ID" value="GAA2025650.1"/>
    <property type="molecule type" value="Genomic_DNA"/>
</dbReference>
<evidence type="ECO:0000313" key="3">
    <source>
        <dbReference type="Proteomes" id="UP001500751"/>
    </source>
</evidence>
<dbReference type="PROSITE" id="PS51257">
    <property type="entry name" value="PROKAR_LIPOPROTEIN"/>
    <property type="match status" value="1"/>
</dbReference>
<dbReference type="PANTHER" id="PTHR43649:SF30">
    <property type="entry name" value="ABC TRANSPORTER SUBSTRATE-BINDING PROTEIN"/>
    <property type="match status" value="1"/>
</dbReference>
<feature type="signal peptide" evidence="1">
    <location>
        <begin position="1"/>
        <end position="26"/>
    </location>
</feature>
<keyword evidence="3" id="KW-1185">Reference proteome</keyword>
<gene>
    <name evidence="2" type="ORF">GCM10009839_24810</name>
</gene>
<evidence type="ECO:0000256" key="1">
    <source>
        <dbReference type="SAM" id="SignalP"/>
    </source>
</evidence>